<accession>A0A0P5VRV9</accession>
<reference evidence="1 2" key="1">
    <citation type="submission" date="2016-03" db="EMBL/GenBank/DDBJ databases">
        <title>EvidentialGene: Evidence-directed Construction of Genes on Genomes.</title>
        <authorList>
            <person name="Gilbert D.G."/>
            <person name="Choi J.-H."/>
            <person name="Mockaitis K."/>
            <person name="Colbourne J."/>
            <person name="Pfrender M."/>
        </authorList>
    </citation>
    <scope>NUCLEOTIDE SEQUENCE [LARGE SCALE GENOMIC DNA]</scope>
    <source>
        <strain evidence="1 2">Xinb3</strain>
        <tissue evidence="1">Complete organism</tissue>
    </source>
</reference>
<dbReference type="Proteomes" id="UP000076858">
    <property type="component" value="Unassembled WGS sequence"/>
</dbReference>
<dbReference type="AlphaFoldDB" id="A0A0P5VRV9"/>
<sequence>MLLIILTFEKQGVSAARVLFVYGLFSISRGTRDRSCANRGAVLPIRGCISGRGFRVWGICFDRPPPYSFGCKSN</sequence>
<proteinExistence type="predicted"/>
<gene>
    <name evidence="1" type="ORF">APZ42_022402</name>
</gene>
<evidence type="ECO:0000313" key="1">
    <source>
        <dbReference type="EMBL" id="KZS12297.1"/>
    </source>
</evidence>
<evidence type="ECO:0000313" key="2">
    <source>
        <dbReference type="Proteomes" id="UP000076858"/>
    </source>
</evidence>
<keyword evidence="2" id="KW-1185">Reference proteome</keyword>
<protein>
    <submittedName>
        <fullName evidence="1">Uncharacterized protein</fullName>
    </submittedName>
</protein>
<comment type="caution">
    <text evidence="1">The sequence shown here is derived from an EMBL/GenBank/DDBJ whole genome shotgun (WGS) entry which is preliminary data.</text>
</comment>
<name>A0A0P5VRV9_9CRUS</name>
<dbReference type="EMBL" id="LRGB01001361">
    <property type="protein sequence ID" value="KZS12297.1"/>
    <property type="molecule type" value="Genomic_DNA"/>
</dbReference>
<organism evidence="1 2">
    <name type="scientific">Daphnia magna</name>
    <dbReference type="NCBI Taxonomy" id="35525"/>
    <lineage>
        <taxon>Eukaryota</taxon>
        <taxon>Metazoa</taxon>
        <taxon>Ecdysozoa</taxon>
        <taxon>Arthropoda</taxon>
        <taxon>Crustacea</taxon>
        <taxon>Branchiopoda</taxon>
        <taxon>Diplostraca</taxon>
        <taxon>Cladocera</taxon>
        <taxon>Anomopoda</taxon>
        <taxon>Daphniidae</taxon>
        <taxon>Daphnia</taxon>
    </lineage>
</organism>